<feature type="chain" id="PRO_5033436955" evidence="1">
    <location>
        <begin position="20"/>
        <end position="255"/>
    </location>
</feature>
<dbReference type="Pfam" id="PF00024">
    <property type="entry name" value="PAN_1"/>
    <property type="match status" value="1"/>
</dbReference>
<keyword evidence="1" id="KW-0732">Signal</keyword>
<dbReference type="PROSITE" id="PS50948">
    <property type="entry name" value="PAN"/>
    <property type="match status" value="1"/>
</dbReference>
<dbReference type="SUPFAM" id="SSF57414">
    <property type="entry name" value="Hairpin loop containing domain-like"/>
    <property type="match status" value="1"/>
</dbReference>
<evidence type="ECO:0000313" key="4">
    <source>
        <dbReference type="EMBL" id="KAF0708808.1"/>
    </source>
</evidence>
<reference evidence="6 7" key="1">
    <citation type="submission" date="2019-03" db="EMBL/GenBank/DDBJ databases">
        <authorList>
            <person name="Gaulin E."/>
            <person name="Dumas B."/>
        </authorList>
    </citation>
    <scope>NUCLEOTIDE SEQUENCE [LARGE SCALE GENOMIC DNA]</scope>
    <source>
        <strain evidence="6">CBS 568.67</strain>
    </source>
</reference>
<name>A0A485KHR8_9STRA</name>
<feature type="domain" description="Apple" evidence="2">
    <location>
        <begin position="95"/>
        <end position="179"/>
    </location>
</feature>
<evidence type="ECO:0000259" key="2">
    <source>
        <dbReference type="PROSITE" id="PS50948"/>
    </source>
</evidence>
<dbReference type="Gene3D" id="3.50.4.10">
    <property type="entry name" value="Hepatocyte Growth Factor"/>
    <property type="match status" value="2"/>
</dbReference>
<dbReference type="EMBL" id="CAADRA010002432">
    <property type="protein sequence ID" value="VFT83206.1"/>
    <property type="molecule type" value="Genomic_DNA"/>
</dbReference>
<dbReference type="AlphaFoldDB" id="A0A485KHR8"/>
<evidence type="ECO:0000313" key="6">
    <source>
        <dbReference type="EMBL" id="VFT83207.1"/>
    </source>
</evidence>
<evidence type="ECO:0000313" key="7">
    <source>
        <dbReference type="Proteomes" id="UP000332933"/>
    </source>
</evidence>
<dbReference type="InterPro" id="IPR003609">
    <property type="entry name" value="Pan_app"/>
</dbReference>
<organism evidence="6 7">
    <name type="scientific">Aphanomyces stellatus</name>
    <dbReference type="NCBI Taxonomy" id="120398"/>
    <lineage>
        <taxon>Eukaryota</taxon>
        <taxon>Sar</taxon>
        <taxon>Stramenopiles</taxon>
        <taxon>Oomycota</taxon>
        <taxon>Saprolegniomycetes</taxon>
        <taxon>Saprolegniales</taxon>
        <taxon>Verrucalvaceae</taxon>
        <taxon>Aphanomyces</taxon>
    </lineage>
</organism>
<feature type="signal peptide" evidence="1">
    <location>
        <begin position="1"/>
        <end position="19"/>
    </location>
</feature>
<dbReference type="EMBL" id="VJMH01002430">
    <property type="protein sequence ID" value="KAF0708808.1"/>
    <property type="molecule type" value="Genomic_DNA"/>
</dbReference>
<keyword evidence="7" id="KW-1185">Reference proteome</keyword>
<reference evidence="3" key="2">
    <citation type="submission" date="2019-06" db="EMBL/GenBank/DDBJ databases">
        <title>Genomics analysis of Aphanomyces spp. identifies a new class of oomycete effector associated with host adaptation.</title>
        <authorList>
            <person name="Gaulin E."/>
        </authorList>
    </citation>
    <scope>NUCLEOTIDE SEQUENCE</scope>
    <source>
        <strain evidence="3">CBS 578.67</strain>
    </source>
</reference>
<accession>A0A485KHR8</accession>
<gene>
    <name evidence="6" type="primary">Aste57867_6204</name>
    <name evidence="5" type="synonym">Aste57867_6203</name>
    <name evidence="3" type="ORF">As57867_006189</name>
    <name evidence="4" type="ORF">As57867_006190</name>
    <name evidence="5" type="ORF">ASTE57867_6203</name>
    <name evidence="6" type="ORF">ASTE57867_6204</name>
</gene>
<proteinExistence type="predicted"/>
<dbReference type="EMBL" id="CAADRA010002432">
    <property type="protein sequence ID" value="VFT83207.1"/>
    <property type="molecule type" value="Genomic_DNA"/>
</dbReference>
<evidence type="ECO:0000256" key="1">
    <source>
        <dbReference type="SAM" id="SignalP"/>
    </source>
</evidence>
<dbReference type="EMBL" id="VJMH01002430">
    <property type="protein sequence ID" value="KAF0708807.1"/>
    <property type="molecule type" value="Genomic_DNA"/>
</dbReference>
<protein>
    <submittedName>
        <fullName evidence="5">Aste57867_6203 protein</fullName>
    </submittedName>
    <submittedName>
        <fullName evidence="6">Aste57867_6204 protein</fullName>
    </submittedName>
</protein>
<dbReference type="Pfam" id="PF14295">
    <property type="entry name" value="PAN_4"/>
    <property type="match status" value="1"/>
</dbReference>
<dbReference type="OrthoDB" id="64551at2759"/>
<sequence>MKSNTTFLALASMATIVTAANRPFDCTEGGDLFGDDLSHTEESRSDCWTDCQNDANCNGYTWVATQNNLGQCYKKHLQDLTRPISPTGVSGMVSCKQRPTQWVDIIGVNAQGNILATQNNVHSLGDCQQLCQETPGCTAVFHDYFAQTCQLQSNLQSFYHPWGPGKGINTAVSHTYKQCIGERDFYGVGDTFNFEGSFQDCRTCIDYLRGLNAFTWVPSETGGSVGHCWCKLVYNRQVDDSQLKMADAITCLDYP</sequence>
<evidence type="ECO:0000313" key="3">
    <source>
        <dbReference type="EMBL" id="KAF0708807.1"/>
    </source>
</evidence>
<evidence type="ECO:0000313" key="5">
    <source>
        <dbReference type="EMBL" id="VFT83206.1"/>
    </source>
</evidence>
<dbReference type="Proteomes" id="UP000332933">
    <property type="component" value="Unassembled WGS sequence"/>
</dbReference>